<organism evidence="2 3">
    <name type="scientific">Pleurotus ostreatus (strain PC15)</name>
    <name type="common">Oyster mushroom</name>
    <dbReference type="NCBI Taxonomy" id="1137138"/>
    <lineage>
        <taxon>Eukaryota</taxon>
        <taxon>Fungi</taxon>
        <taxon>Dikarya</taxon>
        <taxon>Basidiomycota</taxon>
        <taxon>Agaricomycotina</taxon>
        <taxon>Agaricomycetes</taxon>
        <taxon>Agaricomycetidae</taxon>
        <taxon>Agaricales</taxon>
        <taxon>Pleurotineae</taxon>
        <taxon>Pleurotaceae</taxon>
        <taxon>Pleurotus</taxon>
    </lineage>
</organism>
<feature type="compositionally biased region" description="Low complexity" evidence="1">
    <location>
        <begin position="1217"/>
        <end position="1233"/>
    </location>
</feature>
<accession>A0A067P0A2</accession>
<feature type="region of interest" description="Disordered" evidence="1">
    <location>
        <begin position="314"/>
        <end position="348"/>
    </location>
</feature>
<dbReference type="EMBL" id="KL198004">
    <property type="protein sequence ID" value="KDQ33748.1"/>
    <property type="molecule type" value="Genomic_DNA"/>
</dbReference>
<feature type="region of interest" description="Disordered" evidence="1">
    <location>
        <begin position="388"/>
        <end position="446"/>
    </location>
</feature>
<feature type="compositionally biased region" description="Low complexity" evidence="1">
    <location>
        <begin position="662"/>
        <end position="682"/>
    </location>
</feature>
<dbReference type="HOGENOM" id="CLU_007953_0_0_1"/>
<dbReference type="InParanoid" id="A0A067P0A2"/>
<feature type="compositionally biased region" description="Polar residues" evidence="1">
    <location>
        <begin position="335"/>
        <end position="348"/>
    </location>
</feature>
<dbReference type="OrthoDB" id="3230904at2759"/>
<feature type="compositionally biased region" description="Polar residues" evidence="1">
    <location>
        <begin position="927"/>
        <end position="938"/>
    </location>
</feature>
<feature type="compositionally biased region" description="Basic and acidic residues" evidence="1">
    <location>
        <begin position="1024"/>
        <end position="1037"/>
    </location>
</feature>
<feature type="compositionally biased region" description="Polar residues" evidence="1">
    <location>
        <begin position="508"/>
        <end position="525"/>
    </location>
</feature>
<feature type="compositionally biased region" description="Polar residues" evidence="1">
    <location>
        <begin position="1124"/>
        <end position="1135"/>
    </location>
</feature>
<gene>
    <name evidence="2" type="ORF">PLEOSDRAFT_164226</name>
</gene>
<feature type="compositionally biased region" description="Basic residues" evidence="1">
    <location>
        <begin position="1273"/>
        <end position="1285"/>
    </location>
</feature>
<feature type="compositionally biased region" description="Low complexity" evidence="1">
    <location>
        <begin position="318"/>
        <end position="331"/>
    </location>
</feature>
<reference evidence="3" key="1">
    <citation type="journal article" date="2014" name="Proc. Natl. Acad. Sci. U.S.A.">
        <title>Extensive sampling of basidiomycete genomes demonstrates inadequacy of the white-rot/brown-rot paradigm for wood decay fungi.</title>
        <authorList>
            <person name="Riley R."/>
            <person name="Salamov A.A."/>
            <person name="Brown D.W."/>
            <person name="Nagy L.G."/>
            <person name="Floudas D."/>
            <person name="Held B.W."/>
            <person name="Levasseur A."/>
            <person name="Lombard V."/>
            <person name="Morin E."/>
            <person name="Otillar R."/>
            <person name="Lindquist E.A."/>
            <person name="Sun H."/>
            <person name="LaButti K.M."/>
            <person name="Schmutz J."/>
            <person name="Jabbour D."/>
            <person name="Luo H."/>
            <person name="Baker S.E."/>
            <person name="Pisabarro A.G."/>
            <person name="Walton J.D."/>
            <person name="Blanchette R.A."/>
            <person name="Henrissat B."/>
            <person name="Martin F."/>
            <person name="Cullen D."/>
            <person name="Hibbett D.S."/>
            <person name="Grigoriev I.V."/>
        </authorList>
    </citation>
    <scope>NUCLEOTIDE SEQUENCE [LARGE SCALE GENOMIC DNA]</scope>
    <source>
        <strain evidence="3">PC15</strain>
    </source>
</reference>
<feature type="compositionally biased region" description="Low complexity" evidence="1">
    <location>
        <begin position="730"/>
        <end position="748"/>
    </location>
</feature>
<feature type="region of interest" description="Disordered" evidence="1">
    <location>
        <begin position="62"/>
        <end position="117"/>
    </location>
</feature>
<feature type="compositionally biased region" description="Polar residues" evidence="1">
    <location>
        <begin position="626"/>
        <end position="642"/>
    </location>
</feature>
<evidence type="ECO:0000256" key="1">
    <source>
        <dbReference type="SAM" id="MobiDB-lite"/>
    </source>
</evidence>
<feature type="compositionally biased region" description="Basic residues" evidence="1">
    <location>
        <begin position="530"/>
        <end position="539"/>
    </location>
</feature>
<name>A0A067P0A2_PLEO1</name>
<feature type="compositionally biased region" description="Polar residues" evidence="1">
    <location>
        <begin position="706"/>
        <end position="719"/>
    </location>
</feature>
<evidence type="ECO:0000313" key="3">
    <source>
        <dbReference type="Proteomes" id="UP000027073"/>
    </source>
</evidence>
<feature type="region of interest" description="Disordered" evidence="1">
    <location>
        <begin position="1010"/>
        <end position="1285"/>
    </location>
</feature>
<feature type="compositionally biased region" description="Basic and acidic residues" evidence="1">
    <location>
        <begin position="569"/>
        <end position="591"/>
    </location>
</feature>
<feature type="compositionally biased region" description="Polar residues" evidence="1">
    <location>
        <begin position="1172"/>
        <end position="1190"/>
    </location>
</feature>
<proteinExistence type="predicted"/>
<feature type="compositionally biased region" description="Polar residues" evidence="1">
    <location>
        <begin position="1052"/>
        <end position="1070"/>
    </location>
</feature>
<feature type="compositionally biased region" description="Polar residues" evidence="1">
    <location>
        <begin position="19"/>
        <end position="36"/>
    </location>
</feature>
<dbReference type="Proteomes" id="UP000027073">
    <property type="component" value="Unassembled WGS sequence"/>
</dbReference>
<feature type="region of interest" description="Disordered" evidence="1">
    <location>
        <begin position="1"/>
        <end position="36"/>
    </location>
</feature>
<feature type="compositionally biased region" description="Low complexity" evidence="1">
    <location>
        <begin position="1145"/>
        <end position="1169"/>
    </location>
</feature>
<feature type="compositionally biased region" description="Low complexity" evidence="1">
    <location>
        <begin position="1071"/>
        <end position="1089"/>
    </location>
</feature>
<feature type="compositionally biased region" description="Low complexity" evidence="1">
    <location>
        <begin position="894"/>
        <end position="910"/>
    </location>
</feature>
<dbReference type="FunCoup" id="A0A067P0A2">
    <property type="interactions" value="17"/>
</dbReference>
<feature type="compositionally biased region" description="Acidic residues" evidence="1">
    <location>
        <begin position="557"/>
        <end position="568"/>
    </location>
</feature>
<feature type="compositionally biased region" description="Basic and acidic residues" evidence="1">
    <location>
        <begin position="411"/>
        <end position="427"/>
    </location>
</feature>
<feature type="compositionally biased region" description="Low complexity" evidence="1">
    <location>
        <begin position="835"/>
        <end position="861"/>
    </location>
</feature>
<feature type="compositionally biased region" description="Basic and acidic residues" evidence="1">
    <location>
        <begin position="473"/>
        <end position="489"/>
    </location>
</feature>
<feature type="compositionally biased region" description="Polar residues" evidence="1">
    <location>
        <begin position="1197"/>
        <end position="1210"/>
    </location>
</feature>
<sequence>MLPTVSSSSMGASRRPSKQHSAGNTHRSRPSVTRSHSIFGTLKNIVTAPFTWLATNNEDFAEEKDDQGKRRRVAGSEKTNTIAVGDESRTASDSFGETDEGITRGTKRLRVSSPAGYDRYKESQRAGYNDPPQSAFASNAYVPPNRSASVTLPATTIRPTVDTSGGSRYSSTRASSLALQPTMLVDSPTFGQAQPIQRDVSMSGIPSPREHSMDRKTFGIANGPTRAAPPLGRELSLPPTSRPSFVLRSSLTPQPSQSQLLPLITPSCIRRDTSEPPPISSLRQNPVFVRGPPKNEGVHLPSDSVTLGVLVENHRSSRSPSRSHSLLFPSHGQDLPSQYASNQTASQAHLTPAQKALHALDVYKTPLIPTRLRAGTPTQGLFDVNGLISGSTSGSTGPDLFRRRNPLILMNDRERGRSRKGDKESSKRDKKHKRTREVNETKPYAGAGGMKKLLARARAEDADKLRSASNEIPKGESRMSTDKAKQKVEVDEEVQTDDNNVPPLPSSDWYSIASQPTQAGPSLGSSLRVGRSKISRNHIARPAAPIGKRPNKFSAVYEDEVMDGDDDAKDAAAFESDDRRKERIELEEAAKRVPVFNPPPSFSFAKEGPAPVQDNENAEEPPISSLPFSLSKPTSDASASQPTAPPVSVFNAQSETPPTPAPSAFSFAPAPKATTTAPATTTHAVDPQGFSFKSPEAADEAKPDQSKTGIPNFFATSAILSKPATPPAPTSFSFGSPSGEPSTSKLAPAPAPAPATPTPSFSLAPGFSFSKPEGSQASFSFGKPESSQAAIPSTPAPASNPASNPFFAPAAPAPSESKETASGGTNSAPAPAPAPAASSLFGSTSASSSSTPFSFSKPTESNETPKAPAFSFGPAPSNADKKDSAPTPSLFGRSTPFTTSNTTTETNAATKPPLTFPAPAEAPKSLFGNTTPSSTSLFSFGPSAESKNAAPTVSTAPLAFSFSSAPSTPVAEEKKPAFSFNATPSVAPVSGFSFNSSGSAASDVSSKPFAFSSIARPSTPPKPTNDEQEMRMEESPTRESMQPNRDLPKPTLNFSFASGNTSGSTLFGGNSTASSPFSFGPPSTSNPFGAKPDNLVKPAEVAKSPFSFGASNNVNPPAAPFSFGPSTSNDGSRPNTAGPFSFNNTSAPPSATGPAPFSFGAPPSSTPAANPFSANGSAPSSPSVFSQTPAFSFGANPGSTNTSAATSPAQPFSFGGSQPASPAAPASSLPIASGFGSAQTSTPFGVSAPGGGGQPLFTMGAPPANNTPSGARQIKKLPTRRGGKR</sequence>
<feature type="region of interest" description="Disordered" evidence="1">
    <location>
        <begin position="458"/>
        <end position="951"/>
    </location>
</feature>
<feature type="compositionally biased region" description="Low complexity" evidence="1">
    <location>
        <begin position="1"/>
        <end position="14"/>
    </location>
</feature>
<evidence type="ECO:0000313" key="2">
    <source>
        <dbReference type="EMBL" id="KDQ33748.1"/>
    </source>
</evidence>
<dbReference type="STRING" id="1137138.A0A067P0A2"/>
<dbReference type="VEuPathDB" id="FungiDB:PLEOSDRAFT_164226"/>
<feature type="compositionally biased region" description="Low complexity" evidence="1">
    <location>
        <begin position="786"/>
        <end position="815"/>
    </location>
</feature>
<protein>
    <submittedName>
        <fullName evidence="2">Uncharacterized protein</fullName>
    </submittedName>
</protein>